<keyword evidence="5" id="KW-1185">Reference proteome</keyword>
<evidence type="ECO:0000313" key="5">
    <source>
        <dbReference type="Proteomes" id="UP000826234"/>
    </source>
</evidence>
<name>A0ABQ7TAJ8_PHRPL</name>
<reference evidence="4 5" key="1">
    <citation type="journal article" date="2022" name="Gigascience">
        <title>A chromosome-level genome assembly and annotation of the desert horned lizard, Phrynosoma platyrhinos, provides insight into chromosomal rearrangements among reptiles.</title>
        <authorList>
            <person name="Koochekian N."/>
            <person name="Ascanio A."/>
            <person name="Farleigh K."/>
            <person name="Card D.C."/>
            <person name="Schield D.R."/>
            <person name="Castoe T.A."/>
            <person name="Jezkova T."/>
        </authorList>
    </citation>
    <scope>NUCLEOTIDE SEQUENCE [LARGE SCALE GENOMIC DNA]</scope>
    <source>
        <strain evidence="4">NK-2021</strain>
    </source>
</reference>
<feature type="domain" description="Immunoglobulin-like beta-sandwich" evidence="3">
    <location>
        <begin position="103"/>
        <end position="170"/>
    </location>
</feature>
<dbReference type="InterPro" id="IPR013783">
    <property type="entry name" value="Ig-like_fold"/>
</dbReference>
<evidence type="ECO:0000256" key="1">
    <source>
        <dbReference type="ARBA" id="ARBA00023157"/>
    </source>
</evidence>
<comment type="caution">
    <text evidence="4">The sequence shown here is derived from an EMBL/GenBank/DDBJ whole genome shotgun (WGS) entry which is preliminary data.</text>
</comment>
<dbReference type="InterPro" id="IPR036179">
    <property type="entry name" value="Ig-like_dom_sf"/>
</dbReference>
<sequence>MVALGGNVSIHCQTQSEQRVEFYLTKEVTSRNTPAVKVSDPHEVIFPIVSATKSDGGKYWCLYHFKENYNNWSPPSDTVYINLTDPTLSKPSLKMIPTRESALGLNVTIQCQGSEKGLTFALQKESKQIAFQTTEADRDTAEFPFFMLKSEDAQGYTCQYHHRSNPFVWSEPSEPVELVLRGKTLDSKYITSYLLLKC</sequence>
<keyword evidence="1" id="KW-1015">Disulfide bond</keyword>
<proteinExistence type="predicted"/>
<gene>
    <name evidence="4" type="ORF">JD844_001518</name>
</gene>
<dbReference type="Proteomes" id="UP000826234">
    <property type="component" value="Unassembled WGS sequence"/>
</dbReference>
<organism evidence="4 5">
    <name type="scientific">Phrynosoma platyrhinos</name>
    <name type="common">Desert horned lizard</name>
    <dbReference type="NCBI Taxonomy" id="52577"/>
    <lineage>
        <taxon>Eukaryota</taxon>
        <taxon>Metazoa</taxon>
        <taxon>Chordata</taxon>
        <taxon>Craniata</taxon>
        <taxon>Vertebrata</taxon>
        <taxon>Euteleostomi</taxon>
        <taxon>Lepidosauria</taxon>
        <taxon>Squamata</taxon>
        <taxon>Bifurcata</taxon>
        <taxon>Unidentata</taxon>
        <taxon>Episquamata</taxon>
        <taxon>Toxicofera</taxon>
        <taxon>Iguania</taxon>
        <taxon>Phrynosomatidae</taxon>
        <taxon>Phrynosomatinae</taxon>
        <taxon>Phrynosoma</taxon>
    </lineage>
</organism>
<evidence type="ECO:0000256" key="2">
    <source>
        <dbReference type="ARBA" id="ARBA00023319"/>
    </source>
</evidence>
<dbReference type="PANTHER" id="PTHR11738:SF186">
    <property type="entry name" value="OSTEOCLAST-ASSOCIATED IMMUNOGLOBULIN-LIKE RECEPTOR"/>
    <property type="match status" value="1"/>
</dbReference>
<accession>A0ABQ7TAJ8</accession>
<dbReference type="PANTHER" id="PTHR11738">
    <property type="entry name" value="MHC CLASS I NK CELL RECEPTOR"/>
    <property type="match status" value="1"/>
</dbReference>
<keyword evidence="2" id="KW-0393">Immunoglobulin domain</keyword>
<dbReference type="Gene3D" id="2.60.40.10">
    <property type="entry name" value="Immunoglobulins"/>
    <property type="match status" value="2"/>
</dbReference>
<protein>
    <recommendedName>
        <fullName evidence="3">Immunoglobulin-like beta-sandwich domain-containing protein</fullName>
    </recommendedName>
</protein>
<dbReference type="EMBL" id="JAIPUX010000521">
    <property type="protein sequence ID" value="KAH0626501.1"/>
    <property type="molecule type" value="Genomic_DNA"/>
</dbReference>
<dbReference type="SUPFAM" id="SSF48726">
    <property type="entry name" value="Immunoglobulin"/>
    <property type="match status" value="2"/>
</dbReference>
<evidence type="ECO:0000313" key="4">
    <source>
        <dbReference type="EMBL" id="KAH0626501.1"/>
    </source>
</evidence>
<evidence type="ECO:0000259" key="3">
    <source>
        <dbReference type="Pfam" id="PF00047"/>
    </source>
</evidence>
<dbReference type="InterPro" id="IPR013151">
    <property type="entry name" value="Immunoglobulin_dom"/>
</dbReference>
<dbReference type="InterPro" id="IPR050412">
    <property type="entry name" value="Ig-like_Receptors_ImmuneReg"/>
</dbReference>
<dbReference type="Pfam" id="PF00047">
    <property type="entry name" value="ig"/>
    <property type="match status" value="1"/>
</dbReference>